<dbReference type="EMBL" id="MU004194">
    <property type="protein sequence ID" value="KAF2492116.1"/>
    <property type="molecule type" value="Genomic_DNA"/>
</dbReference>
<evidence type="ECO:0000313" key="5">
    <source>
        <dbReference type="Proteomes" id="UP000799750"/>
    </source>
</evidence>
<proteinExistence type="inferred from homology"/>
<comment type="similarity">
    <text evidence="1">Belongs to the cerato-ulmin hydrophobin family.</text>
</comment>
<evidence type="ECO:0000256" key="2">
    <source>
        <dbReference type="ARBA" id="ARBA00023157"/>
    </source>
</evidence>
<dbReference type="GO" id="GO:0005576">
    <property type="term" value="C:extracellular region"/>
    <property type="evidence" value="ECO:0007669"/>
    <property type="project" value="InterPro"/>
</dbReference>
<evidence type="ECO:0008006" key="6">
    <source>
        <dbReference type="Google" id="ProtNLM"/>
    </source>
</evidence>
<dbReference type="OrthoDB" id="4500971at2759"/>
<dbReference type="InterPro" id="IPR010636">
    <property type="entry name" value="Class_II_hydrophobin"/>
</dbReference>
<dbReference type="Proteomes" id="UP000799750">
    <property type="component" value="Unassembled WGS sequence"/>
</dbReference>
<reference evidence="4" key="1">
    <citation type="journal article" date="2020" name="Stud. Mycol.">
        <title>101 Dothideomycetes genomes: a test case for predicting lifestyles and emergence of pathogens.</title>
        <authorList>
            <person name="Haridas S."/>
            <person name="Albert R."/>
            <person name="Binder M."/>
            <person name="Bloem J."/>
            <person name="Labutti K."/>
            <person name="Salamov A."/>
            <person name="Andreopoulos B."/>
            <person name="Baker S."/>
            <person name="Barry K."/>
            <person name="Bills G."/>
            <person name="Bluhm B."/>
            <person name="Cannon C."/>
            <person name="Castanera R."/>
            <person name="Culley D."/>
            <person name="Daum C."/>
            <person name="Ezra D."/>
            <person name="Gonzalez J."/>
            <person name="Henrissat B."/>
            <person name="Kuo A."/>
            <person name="Liang C."/>
            <person name="Lipzen A."/>
            <person name="Lutzoni F."/>
            <person name="Magnuson J."/>
            <person name="Mondo S."/>
            <person name="Nolan M."/>
            <person name="Ohm R."/>
            <person name="Pangilinan J."/>
            <person name="Park H.-J."/>
            <person name="Ramirez L."/>
            <person name="Alfaro M."/>
            <person name="Sun H."/>
            <person name="Tritt A."/>
            <person name="Yoshinaga Y."/>
            <person name="Zwiers L.-H."/>
            <person name="Turgeon B."/>
            <person name="Goodwin S."/>
            <person name="Spatafora J."/>
            <person name="Crous P."/>
            <person name="Grigoriev I."/>
        </authorList>
    </citation>
    <scope>NUCLEOTIDE SEQUENCE</scope>
    <source>
        <strain evidence="4">CBS 269.34</strain>
    </source>
</reference>
<dbReference type="PANTHER" id="PTHR42341">
    <property type="entry name" value="HYDROPHOBIN"/>
    <property type="match status" value="1"/>
</dbReference>
<dbReference type="AlphaFoldDB" id="A0A6A6QJC8"/>
<evidence type="ECO:0000256" key="3">
    <source>
        <dbReference type="SAM" id="SignalP"/>
    </source>
</evidence>
<sequence length="99" mass="9838">MRFLLILSSALSLASAAAVTPRHPANLVGGELTKRDVCGGDTSPVCCQLDVEGVADLNCQSPGDVATVAEFKNACAAEGLSAECCALVAGADGLVCSAV</sequence>
<organism evidence="4 5">
    <name type="scientific">Lophium mytilinum</name>
    <dbReference type="NCBI Taxonomy" id="390894"/>
    <lineage>
        <taxon>Eukaryota</taxon>
        <taxon>Fungi</taxon>
        <taxon>Dikarya</taxon>
        <taxon>Ascomycota</taxon>
        <taxon>Pezizomycotina</taxon>
        <taxon>Dothideomycetes</taxon>
        <taxon>Pleosporomycetidae</taxon>
        <taxon>Mytilinidiales</taxon>
        <taxon>Mytilinidiaceae</taxon>
        <taxon>Lophium</taxon>
    </lineage>
</organism>
<dbReference type="Pfam" id="PF06766">
    <property type="entry name" value="Hydrophobin_2"/>
    <property type="match status" value="1"/>
</dbReference>
<keyword evidence="5" id="KW-1185">Reference proteome</keyword>
<keyword evidence="3" id="KW-0732">Signal</keyword>
<feature type="chain" id="PRO_5025416255" description="Hydrophobin" evidence="3">
    <location>
        <begin position="17"/>
        <end position="99"/>
    </location>
</feature>
<evidence type="ECO:0000313" key="4">
    <source>
        <dbReference type="EMBL" id="KAF2492116.1"/>
    </source>
</evidence>
<feature type="signal peptide" evidence="3">
    <location>
        <begin position="1"/>
        <end position="16"/>
    </location>
</feature>
<keyword evidence="2" id="KW-1015">Disulfide bond</keyword>
<accession>A0A6A6QJC8</accession>
<gene>
    <name evidence="4" type="ORF">BU16DRAFT_620529</name>
</gene>
<dbReference type="Gene3D" id="3.20.120.10">
    <property type="entry name" value="Hydrophobin"/>
    <property type="match status" value="1"/>
</dbReference>
<dbReference type="CDD" id="cd23508">
    <property type="entry name" value="hydrophobin_II"/>
    <property type="match status" value="1"/>
</dbReference>
<protein>
    <recommendedName>
        <fullName evidence="6">Hydrophobin</fullName>
    </recommendedName>
</protein>
<dbReference type="PANTHER" id="PTHR42341:SF2">
    <property type="entry name" value="HYDROPHOBIN"/>
    <property type="match status" value="1"/>
</dbReference>
<dbReference type="SUPFAM" id="SSF101751">
    <property type="entry name" value="Hydrophobin II, HfbII"/>
    <property type="match status" value="1"/>
</dbReference>
<evidence type="ECO:0000256" key="1">
    <source>
        <dbReference type="ARBA" id="ARBA00009576"/>
    </source>
</evidence>
<dbReference type="InterPro" id="IPR036686">
    <property type="entry name" value="Class_II_Hydrophobin_sf"/>
</dbReference>
<name>A0A6A6QJC8_9PEZI</name>